<organism evidence="2 3">
    <name type="scientific">Shewanella litoralis</name>
    <dbReference type="NCBI Taxonomy" id="2282700"/>
    <lineage>
        <taxon>Bacteria</taxon>
        <taxon>Pseudomonadati</taxon>
        <taxon>Pseudomonadota</taxon>
        <taxon>Gammaproteobacteria</taxon>
        <taxon>Alteromonadales</taxon>
        <taxon>Shewanellaceae</taxon>
        <taxon>Shewanella</taxon>
    </lineage>
</organism>
<dbReference type="SUPFAM" id="SSF52540">
    <property type="entry name" value="P-loop containing nucleoside triphosphate hydrolases"/>
    <property type="match status" value="1"/>
</dbReference>
<protein>
    <recommendedName>
        <fullName evidence="1">ATPase dynein-related AAA domain-containing protein</fullName>
    </recommendedName>
</protein>
<gene>
    <name evidence="2" type="ORF">GCM10009411_23500</name>
</gene>
<name>A0ABQ2RCX6_9GAMM</name>
<dbReference type="InterPro" id="IPR052934">
    <property type="entry name" value="Methyl-DNA_Rec/Restrict_Enz"/>
</dbReference>
<dbReference type="Proteomes" id="UP000619118">
    <property type="component" value="Unassembled WGS sequence"/>
</dbReference>
<dbReference type="RefSeq" id="WP_160054422.1">
    <property type="nucleotide sequence ID" value="NZ_BMQX01000016.1"/>
</dbReference>
<evidence type="ECO:0000259" key="1">
    <source>
        <dbReference type="Pfam" id="PF07728"/>
    </source>
</evidence>
<dbReference type="InterPro" id="IPR027417">
    <property type="entry name" value="P-loop_NTPase"/>
</dbReference>
<dbReference type="EMBL" id="BMQX01000016">
    <property type="protein sequence ID" value="GGQ22760.1"/>
    <property type="molecule type" value="Genomic_DNA"/>
</dbReference>
<dbReference type="Pfam" id="PF07728">
    <property type="entry name" value="AAA_5"/>
    <property type="match status" value="1"/>
</dbReference>
<dbReference type="Gene3D" id="3.40.50.300">
    <property type="entry name" value="P-loop containing nucleotide triphosphate hydrolases"/>
    <property type="match status" value="1"/>
</dbReference>
<keyword evidence="3" id="KW-1185">Reference proteome</keyword>
<dbReference type="PANTHER" id="PTHR37291">
    <property type="entry name" value="5-METHYLCYTOSINE-SPECIFIC RESTRICTION ENZYME B"/>
    <property type="match status" value="1"/>
</dbReference>
<dbReference type="PANTHER" id="PTHR37291:SF1">
    <property type="entry name" value="TYPE IV METHYL-DIRECTED RESTRICTION ENZYME ECOKMCRB SUBUNIT"/>
    <property type="match status" value="1"/>
</dbReference>
<evidence type="ECO:0000313" key="3">
    <source>
        <dbReference type="Proteomes" id="UP000619118"/>
    </source>
</evidence>
<dbReference type="InterPro" id="IPR011704">
    <property type="entry name" value="ATPase_dyneun-rel_AAA"/>
</dbReference>
<comment type="caution">
    <text evidence="2">The sequence shown here is derived from an EMBL/GenBank/DDBJ whole genome shotgun (WGS) entry which is preliminary data.</text>
</comment>
<accession>A0ABQ2RCX6</accession>
<evidence type="ECO:0000313" key="2">
    <source>
        <dbReference type="EMBL" id="GGQ22760.1"/>
    </source>
</evidence>
<feature type="domain" description="ATPase dynein-related AAA" evidence="1">
    <location>
        <begin position="334"/>
        <end position="503"/>
    </location>
</feature>
<sequence>MLSVLNMVGNWFKNEPEAGWRFDEIKFDDEAKRAFELLDLDIEVFEHSARVDVSGNNNHCYIPSHYFLYALKLQPLVSLLTLYMDIFRQVKSSTSSAVDFDKLINSSSPSNPVLDALDHYSRDNFFDVFRSDKNRLGGKNIINQDPKKGKKYRSDDDFMCSIILKALPVPDASSSMLGDLIYAFSRNPTAYQTLADKYSAKLPYVFRSSSADDLLFMIILTLALKGKVDSLLGSKSTVRFIGWGSIVDAFLLSKTPVSGNNQYIEKPVHYSTLLNQYVHIKKGLLDTDASIVALSALIAPLWPKMSIIRSGTEIFFRSSILSIGPDFKGATNKIFYGAPGTGKSHRIHTEEYKVAEKIVTVFHPDTQYSDFVGALKPHILKENEGNSGVTYLFRPGPFTNALVKAKAHPDTHICLVIEEINRAPAAAVFGELFQLLDRNTTGESTYKIDAADPDMLTHINDQLRVAGISELKQLEIPANLSILATMNSSDQAVMPLDTAFKRRWSFEYLEINFANSAVPNTLIYIQTANGQFSIEWPKLAQSINDVLIETGVTEDRLIGPFFLSPTELIDSDSAKLVLNSKLFVYLWDDVLRHLGPHKVFSSAYKTFGTLSRAYIQGSAVFSSAIEREVEAKGMKIEVAEASQDAEK</sequence>
<reference evidence="3" key="1">
    <citation type="journal article" date="2019" name="Int. J. Syst. Evol. Microbiol.">
        <title>The Global Catalogue of Microorganisms (GCM) 10K type strain sequencing project: providing services to taxonomists for standard genome sequencing and annotation.</title>
        <authorList>
            <consortium name="The Broad Institute Genomics Platform"/>
            <consortium name="The Broad Institute Genome Sequencing Center for Infectious Disease"/>
            <person name="Wu L."/>
            <person name="Ma J."/>
        </authorList>
    </citation>
    <scope>NUCLEOTIDE SEQUENCE [LARGE SCALE GENOMIC DNA]</scope>
    <source>
        <strain evidence="3">JCM 32306</strain>
    </source>
</reference>
<proteinExistence type="predicted"/>